<dbReference type="Gene3D" id="3.30.70.270">
    <property type="match status" value="1"/>
</dbReference>
<dbReference type="SUPFAM" id="SSF56672">
    <property type="entry name" value="DNA/RNA polymerases"/>
    <property type="match status" value="1"/>
</dbReference>
<accession>A0AAV8RCD2</accession>
<evidence type="ECO:0008006" key="3">
    <source>
        <dbReference type="Google" id="ProtNLM"/>
    </source>
</evidence>
<name>A0AAV8RCD2_ENSVE</name>
<protein>
    <recommendedName>
        <fullName evidence="3">Reverse transcriptase domain-containing protein</fullName>
    </recommendedName>
</protein>
<gene>
    <name evidence="1" type="ORF">OPV22_009992</name>
</gene>
<dbReference type="Proteomes" id="UP001222027">
    <property type="component" value="Unassembled WGS sequence"/>
</dbReference>
<dbReference type="EMBL" id="JAQQAF010000003">
    <property type="protein sequence ID" value="KAJ8499440.1"/>
    <property type="molecule type" value="Genomic_DNA"/>
</dbReference>
<dbReference type="PANTHER" id="PTHR37984:SF7">
    <property type="entry name" value="INTEGRASE CATALYTIC DOMAIN-CONTAINING PROTEIN"/>
    <property type="match status" value="1"/>
</dbReference>
<comment type="caution">
    <text evidence="1">The sequence shown here is derived from an EMBL/GenBank/DDBJ whole genome shotgun (WGS) entry which is preliminary data.</text>
</comment>
<dbReference type="InterPro" id="IPR043128">
    <property type="entry name" value="Rev_trsase/Diguanyl_cyclase"/>
</dbReference>
<organism evidence="1 2">
    <name type="scientific">Ensete ventricosum</name>
    <name type="common">Abyssinian banana</name>
    <name type="synonym">Musa ensete</name>
    <dbReference type="NCBI Taxonomy" id="4639"/>
    <lineage>
        <taxon>Eukaryota</taxon>
        <taxon>Viridiplantae</taxon>
        <taxon>Streptophyta</taxon>
        <taxon>Embryophyta</taxon>
        <taxon>Tracheophyta</taxon>
        <taxon>Spermatophyta</taxon>
        <taxon>Magnoliopsida</taxon>
        <taxon>Liliopsida</taxon>
        <taxon>Zingiberales</taxon>
        <taxon>Musaceae</taxon>
        <taxon>Ensete</taxon>
    </lineage>
</organism>
<dbReference type="InterPro" id="IPR050951">
    <property type="entry name" value="Retrovirus_Pol_polyprotein"/>
</dbReference>
<keyword evidence="2" id="KW-1185">Reference proteome</keyword>
<dbReference type="PANTHER" id="PTHR37984">
    <property type="entry name" value="PROTEIN CBG26694"/>
    <property type="match status" value="1"/>
</dbReference>
<proteinExistence type="predicted"/>
<reference evidence="1 2" key="1">
    <citation type="submission" date="2022-12" db="EMBL/GenBank/DDBJ databases">
        <title>Chromosome-scale assembly of the Ensete ventricosum genome.</title>
        <authorList>
            <person name="Dussert Y."/>
            <person name="Stocks J."/>
            <person name="Wendawek A."/>
            <person name="Woldeyes F."/>
            <person name="Nichols R.A."/>
            <person name="Borrell J.S."/>
        </authorList>
    </citation>
    <scope>NUCLEOTIDE SEQUENCE [LARGE SCALE GENOMIC DNA]</scope>
    <source>
        <strain evidence="2">cv. Maze</strain>
        <tissue evidence="1">Seeds</tissue>
    </source>
</reference>
<sequence>MKLNPAKCVSGMASGKFLSFIIHQRGIDVNPEKIRAIIDMKPPQIVKEVQCLVGRLVTIGRFISLASDRSYPILWALKQNKSFSWGLECYQAF</sequence>
<dbReference type="InterPro" id="IPR043502">
    <property type="entry name" value="DNA/RNA_pol_sf"/>
</dbReference>
<evidence type="ECO:0000313" key="2">
    <source>
        <dbReference type="Proteomes" id="UP001222027"/>
    </source>
</evidence>
<evidence type="ECO:0000313" key="1">
    <source>
        <dbReference type="EMBL" id="KAJ8499440.1"/>
    </source>
</evidence>
<dbReference type="AlphaFoldDB" id="A0AAV8RCD2"/>